<accession>D6U8Y4</accession>
<protein>
    <submittedName>
        <fullName evidence="1">Uncharacterized protein</fullName>
    </submittedName>
</protein>
<gene>
    <name evidence="1" type="ORF">Krac_0049</name>
</gene>
<keyword evidence="2" id="KW-1185">Reference proteome</keyword>
<dbReference type="Proteomes" id="UP000004508">
    <property type="component" value="Unassembled WGS sequence"/>
</dbReference>
<reference evidence="1 2" key="1">
    <citation type="journal article" date="2011" name="Stand. Genomic Sci.">
        <title>Non-contiguous finished genome sequence and contextual data of the filamentous soil bacterium Ktedonobacter racemifer type strain (SOSP1-21).</title>
        <authorList>
            <person name="Chang Y.J."/>
            <person name="Land M."/>
            <person name="Hauser L."/>
            <person name="Chertkov O."/>
            <person name="Del Rio T.G."/>
            <person name="Nolan M."/>
            <person name="Copeland A."/>
            <person name="Tice H."/>
            <person name="Cheng J.F."/>
            <person name="Lucas S."/>
            <person name="Han C."/>
            <person name="Goodwin L."/>
            <person name="Pitluck S."/>
            <person name="Ivanova N."/>
            <person name="Ovchinikova G."/>
            <person name="Pati A."/>
            <person name="Chen A."/>
            <person name="Palaniappan K."/>
            <person name="Mavromatis K."/>
            <person name="Liolios K."/>
            <person name="Brettin T."/>
            <person name="Fiebig A."/>
            <person name="Rohde M."/>
            <person name="Abt B."/>
            <person name="Goker M."/>
            <person name="Detter J.C."/>
            <person name="Woyke T."/>
            <person name="Bristow J."/>
            <person name="Eisen J.A."/>
            <person name="Markowitz V."/>
            <person name="Hugenholtz P."/>
            <person name="Kyrpides N.C."/>
            <person name="Klenk H.P."/>
            <person name="Lapidus A."/>
        </authorList>
    </citation>
    <scope>NUCLEOTIDE SEQUENCE [LARGE SCALE GENOMIC DNA]</scope>
    <source>
        <strain evidence="2">DSM 44963</strain>
    </source>
</reference>
<dbReference type="EMBL" id="ADVG01000008">
    <property type="protein sequence ID" value="EFH79539.1"/>
    <property type="molecule type" value="Genomic_DNA"/>
</dbReference>
<organism evidence="1 2">
    <name type="scientific">Ktedonobacter racemifer DSM 44963</name>
    <dbReference type="NCBI Taxonomy" id="485913"/>
    <lineage>
        <taxon>Bacteria</taxon>
        <taxon>Bacillati</taxon>
        <taxon>Chloroflexota</taxon>
        <taxon>Ktedonobacteria</taxon>
        <taxon>Ktedonobacterales</taxon>
        <taxon>Ktedonobacteraceae</taxon>
        <taxon>Ktedonobacter</taxon>
    </lineage>
</organism>
<dbReference type="AlphaFoldDB" id="D6U8Y4"/>
<name>D6U8Y4_KTERA</name>
<evidence type="ECO:0000313" key="2">
    <source>
        <dbReference type="Proteomes" id="UP000004508"/>
    </source>
</evidence>
<comment type="caution">
    <text evidence="1">The sequence shown here is derived from an EMBL/GenBank/DDBJ whole genome shotgun (WGS) entry which is preliminary data.</text>
</comment>
<dbReference type="RefSeq" id="WP_007923709.1">
    <property type="nucleotide sequence ID" value="NZ_ADVG01000008.1"/>
</dbReference>
<dbReference type="InParanoid" id="D6U8Y4"/>
<sequence length="120" mass="13028">MCAHWRASLAGLLGVFLAHNIVQCQSDAAGAWRSHVSVFIRVSPVSLPCFSYVLVEDWPAPGGDCSAELADTETGRDGRTRSARKLDEQRGRLVLTLSAELADTETGRDADTRPALRCSR</sequence>
<evidence type="ECO:0000313" key="1">
    <source>
        <dbReference type="EMBL" id="EFH79539.1"/>
    </source>
</evidence>
<proteinExistence type="predicted"/>